<dbReference type="Gene3D" id="3.20.20.140">
    <property type="entry name" value="Metal-dependent hydrolases"/>
    <property type="match status" value="1"/>
</dbReference>
<dbReference type="PANTHER" id="PTHR35563">
    <property type="entry name" value="BARREL METAL-DEPENDENT HYDROLASE, PUTATIVE (AFU_ORTHOLOGUE AFUA_1G16240)-RELATED"/>
    <property type="match status" value="1"/>
</dbReference>
<accession>A0A9Q4FQP4</accession>
<keyword evidence="3" id="KW-1185">Reference proteome</keyword>
<gene>
    <name evidence="2" type="ORF">NF348_04815</name>
</gene>
<dbReference type="InterPro" id="IPR032466">
    <property type="entry name" value="Metal_Hydrolase"/>
</dbReference>
<sequence>MTELLEAPLCLPPRPLRNPKQLRLPAGSCDTHFHVFAPDAPLTTPRSYTPRIETVSGWLALAESFGIARGVLVQPSVYGLDNRVLLDALAEAPDRLRGIVVIAPDTSDAELDRLDRAGVRGVRFNLRNKSGIGFDALEALAPRLRQRGWHAQFQVGPEAIAVVGALAERHGLTGVIDHLGFMPLDPPGAALDDLVRVLQGGRVYAKISAPYRLRDTHEHSGYRKALSILAASAANRLLWATDWPHTELFAQVPEDDDLIALSLDALPPETHAAIFADNARTLYFSH</sequence>
<dbReference type="GO" id="GO:0016787">
    <property type="term" value="F:hydrolase activity"/>
    <property type="evidence" value="ECO:0007669"/>
    <property type="project" value="InterPro"/>
</dbReference>
<evidence type="ECO:0000313" key="3">
    <source>
        <dbReference type="Proteomes" id="UP001060275"/>
    </source>
</evidence>
<evidence type="ECO:0000259" key="1">
    <source>
        <dbReference type="Pfam" id="PF04909"/>
    </source>
</evidence>
<comment type="caution">
    <text evidence="2">The sequence shown here is derived from an EMBL/GenBank/DDBJ whole genome shotgun (WGS) entry which is preliminary data.</text>
</comment>
<protein>
    <submittedName>
        <fullName evidence="2">Amidohydrolase family protein</fullName>
    </submittedName>
</protein>
<dbReference type="RefSeq" id="WP_254673890.1">
    <property type="nucleotide sequence ID" value="NZ_JAMWDU010000002.1"/>
</dbReference>
<dbReference type="InterPro" id="IPR052358">
    <property type="entry name" value="Aro_Compnd_Degr_Hydrolases"/>
</dbReference>
<name>A0A9Q4FQP4_9HYPH</name>
<dbReference type="EMBL" id="JAMWDU010000002">
    <property type="protein sequence ID" value="MCP8886416.1"/>
    <property type="molecule type" value="Genomic_DNA"/>
</dbReference>
<organism evidence="2 3">
    <name type="scientific">Devosia ureilytica</name>
    <dbReference type="NCBI Taxonomy" id="2952754"/>
    <lineage>
        <taxon>Bacteria</taxon>
        <taxon>Pseudomonadati</taxon>
        <taxon>Pseudomonadota</taxon>
        <taxon>Alphaproteobacteria</taxon>
        <taxon>Hyphomicrobiales</taxon>
        <taxon>Devosiaceae</taxon>
        <taxon>Devosia</taxon>
    </lineage>
</organism>
<dbReference type="Proteomes" id="UP001060275">
    <property type="component" value="Unassembled WGS sequence"/>
</dbReference>
<evidence type="ECO:0000313" key="2">
    <source>
        <dbReference type="EMBL" id="MCP8886416.1"/>
    </source>
</evidence>
<dbReference type="SUPFAM" id="SSF51556">
    <property type="entry name" value="Metallo-dependent hydrolases"/>
    <property type="match status" value="1"/>
</dbReference>
<dbReference type="Pfam" id="PF04909">
    <property type="entry name" value="Amidohydro_2"/>
    <property type="match status" value="1"/>
</dbReference>
<reference evidence="2" key="1">
    <citation type="submission" date="2022-06" db="EMBL/GenBank/DDBJ databases">
        <title>Devosia sp. XJ19-45 genome assembly.</title>
        <authorList>
            <person name="Li B."/>
            <person name="Cai M."/>
            <person name="Nie G."/>
            <person name="Li W."/>
        </authorList>
    </citation>
    <scope>NUCLEOTIDE SEQUENCE</scope>
    <source>
        <strain evidence="2">XJ19-45</strain>
    </source>
</reference>
<dbReference type="InterPro" id="IPR006680">
    <property type="entry name" value="Amidohydro-rel"/>
</dbReference>
<dbReference type="AlphaFoldDB" id="A0A9Q4FQP4"/>
<feature type="domain" description="Amidohydrolase-related" evidence="1">
    <location>
        <begin position="29"/>
        <end position="283"/>
    </location>
</feature>
<proteinExistence type="predicted"/>
<dbReference type="PANTHER" id="PTHR35563:SF2">
    <property type="entry name" value="BARREL METAL-DEPENDENT HYDROLASE, PUTATIVE (AFU_ORTHOLOGUE AFUA_1G16240)-RELATED"/>
    <property type="match status" value="1"/>
</dbReference>